<reference evidence="2 3" key="1">
    <citation type="submission" date="2021-02" db="EMBL/GenBank/DDBJ databases">
        <title>Porcisia hertigi Genome sequencing and assembly.</title>
        <authorList>
            <person name="Almutairi H."/>
            <person name="Gatherer D."/>
        </authorList>
    </citation>
    <scope>NUCLEOTIDE SEQUENCE [LARGE SCALE GENOMIC DNA]</scope>
    <source>
        <strain evidence="2 3">C119</strain>
    </source>
</reference>
<dbReference type="KEGG" id="phet:94286145"/>
<dbReference type="EMBL" id="JAFJZO010000036">
    <property type="protein sequence ID" value="KAG5489897.1"/>
    <property type="molecule type" value="Genomic_DNA"/>
</dbReference>
<feature type="signal peptide" evidence="1">
    <location>
        <begin position="1"/>
        <end position="22"/>
    </location>
</feature>
<dbReference type="Proteomes" id="UP000674318">
    <property type="component" value="Unassembled WGS sequence"/>
</dbReference>
<evidence type="ECO:0000313" key="3">
    <source>
        <dbReference type="Proteomes" id="UP000674318"/>
    </source>
</evidence>
<accession>A0A836GXG9</accession>
<sequence length="282" mass="32023">MQQFQAIFCLLILVLCIMTVQGSAELQHGTWDVSTLVPGRGAVPPNYELVVQPRVWTVRERESSRFGRFLDGVTARVGLVYDSVPSDEYALCHMPPSFSFRLAAVRVDDDIQLECHTAWFSPSTLRRFEKDGLLHRHFDSAEPLYSAENESCVKTPWRVRDLYLTKVQENILLFTGILLDDASGTEELCSVHLQARRRPTLTKSSSGSAYAPIAMLLVVVAVRLLPRYILTRRGHLDKTSYRGKNPANLTPAHRLHLLRQQKEIIEKMKEEDRANGARFTTT</sequence>
<feature type="chain" id="PRO_5032823492" evidence="1">
    <location>
        <begin position="23"/>
        <end position="282"/>
    </location>
</feature>
<dbReference type="AlphaFoldDB" id="A0A836GXG9"/>
<keyword evidence="3" id="KW-1185">Reference proteome</keyword>
<evidence type="ECO:0000313" key="2">
    <source>
        <dbReference type="EMBL" id="KAG5489897.1"/>
    </source>
</evidence>
<keyword evidence="1" id="KW-0732">Signal</keyword>
<organism evidence="2 3">
    <name type="scientific">Porcisia hertigi</name>
    <dbReference type="NCBI Taxonomy" id="2761500"/>
    <lineage>
        <taxon>Eukaryota</taxon>
        <taxon>Discoba</taxon>
        <taxon>Euglenozoa</taxon>
        <taxon>Kinetoplastea</taxon>
        <taxon>Metakinetoplastina</taxon>
        <taxon>Trypanosomatida</taxon>
        <taxon>Trypanosomatidae</taxon>
        <taxon>Leishmaniinae</taxon>
        <taxon>Porcisia</taxon>
    </lineage>
</organism>
<dbReference type="RefSeq" id="XP_067752225.1">
    <property type="nucleotide sequence ID" value="XM_067896068.1"/>
</dbReference>
<dbReference type="GeneID" id="94286145"/>
<name>A0A836GXG9_9TRYP</name>
<protein>
    <submittedName>
        <fullName evidence="2">Uncharacterized protein</fullName>
    </submittedName>
</protein>
<gene>
    <name evidence="2" type="ORF">JKF63_00014</name>
</gene>
<comment type="caution">
    <text evidence="2">The sequence shown here is derived from an EMBL/GenBank/DDBJ whole genome shotgun (WGS) entry which is preliminary data.</text>
</comment>
<evidence type="ECO:0000256" key="1">
    <source>
        <dbReference type="SAM" id="SignalP"/>
    </source>
</evidence>
<proteinExistence type="predicted"/>
<dbReference type="OrthoDB" id="271989at2759"/>